<proteinExistence type="predicted"/>
<feature type="transmembrane region" description="Helical" evidence="1">
    <location>
        <begin position="21"/>
        <end position="44"/>
    </location>
</feature>
<dbReference type="OrthoDB" id="2065033at2"/>
<evidence type="ECO:0000313" key="3">
    <source>
        <dbReference type="Proteomes" id="UP000184476"/>
    </source>
</evidence>
<dbReference type="Pfam" id="PF01944">
    <property type="entry name" value="SpoIIM"/>
    <property type="match status" value="1"/>
</dbReference>
<dbReference type="EMBL" id="FQVL01000001">
    <property type="protein sequence ID" value="SHE44912.1"/>
    <property type="molecule type" value="Genomic_DNA"/>
</dbReference>
<feature type="transmembrane region" description="Helical" evidence="1">
    <location>
        <begin position="115"/>
        <end position="136"/>
    </location>
</feature>
<gene>
    <name evidence="2" type="ORF">SAMN05444392_101507</name>
</gene>
<keyword evidence="3" id="KW-1185">Reference proteome</keyword>
<evidence type="ECO:0000256" key="1">
    <source>
        <dbReference type="SAM" id="Phobius"/>
    </source>
</evidence>
<sequence length="221" mass="25024">MRSRKKQWNQTLHHHFQTQKSLYLFVTVLLMMGVIFGAVLVNVLDGTQKEGLLNYLGYFFQGLRQNEIADPEIMFQHAIGDHLKTVGIMWILGISIIGMPVILILIFLKGLVVGFTVGFLVHQLSWKGFWFAFVSVVPQNLFIIPAMIIIAVLGLHFSITLVRNRLIKHRGRIYPQFVSYSLVVTMLVGSLLVAAGMEAYLSPWLMKQTVPEVGMQALKLL</sequence>
<dbReference type="RefSeq" id="WP_073151444.1">
    <property type="nucleotide sequence ID" value="NZ_FQVL01000001.1"/>
</dbReference>
<evidence type="ECO:0000313" key="2">
    <source>
        <dbReference type="EMBL" id="SHE44912.1"/>
    </source>
</evidence>
<keyword evidence="1" id="KW-0472">Membrane</keyword>
<organism evidence="2 3">
    <name type="scientific">Seinonella peptonophila</name>
    <dbReference type="NCBI Taxonomy" id="112248"/>
    <lineage>
        <taxon>Bacteria</taxon>
        <taxon>Bacillati</taxon>
        <taxon>Bacillota</taxon>
        <taxon>Bacilli</taxon>
        <taxon>Bacillales</taxon>
        <taxon>Thermoactinomycetaceae</taxon>
        <taxon>Seinonella</taxon>
    </lineage>
</organism>
<feature type="transmembrane region" description="Helical" evidence="1">
    <location>
        <begin position="174"/>
        <end position="197"/>
    </location>
</feature>
<dbReference type="Proteomes" id="UP000184476">
    <property type="component" value="Unassembled WGS sequence"/>
</dbReference>
<dbReference type="NCBIfam" id="TIGR02831">
    <property type="entry name" value="spo_II_M"/>
    <property type="match status" value="1"/>
</dbReference>
<reference evidence="2 3" key="1">
    <citation type="submission" date="2016-11" db="EMBL/GenBank/DDBJ databases">
        <authorList>
            <person name="Jaros S."/>
            <person name="Januszkiewicz K."/>
            <person name="Wedrychowicz H."/>
        </authorList>
    </citation>
    <scope>NUCLEOTIDE SEQUENCE [LARGE SCALE GENOMIC DNA]</scope>
    <source>
        <strain evidence="2 3">DSM 44666</strain>
    </source>
</reference>
<dbReference type="InterPro" id="IPR014196">
    <property type="entry name" value="SpoIIM"/>
</dbReference>
<feature type="transmembrane region" description="Helical" evidence="1">
    <location>
        <begin position="88"/>
        <end position="108"/>
    </location>
</feature>
<dbReference type="InterPro" id="IPR002798">
    <property type="entry name" value="SpoIIM-like"/>
</dbReference>
<name>A0A1M4TK80_9BACL</name>
<dbReference type="STRING" id="112248.SAMN05444392_101507"/>
<keyword evidence="1" id="KW-1133">Transmembrane helix</keyword>
<keyword evidence="1" id="KW-0812">Transmembrane</keyword>
<protein>
    <submittedName>
        <fullName evidence="2">Stage II sporulation protein M</fullName>
    </submittedName>
</protein>
<accession>A0A1M4TK80</accession>
<dbReference type="PIRSF" id="PIRSF038973">
    <property type="entry name" value="SpoIIM"/>
    <property type="match status" value="1"/>
</dbReference>
<feature type="transmembrane region" description="Helical" evidence="1">
    <location>
        <begin position="142"/>
        <end position="162"/>
    </location>
</feature>
<dbReference type="AlphaFoldDB" id="A0A1M4TK80"/>